<evidence type="ECO:0000256" key="4">
    <source>
        <dbReference type="ARBA" id="ARBA00022741"/>
    </source>
</evidence>
<proteinExistence type="inferred from homology"/>
<dbReference type="GO" id="GO:0036220">
    <property type="term" value="F:ITP diphosphatase activity"/>
    <property type="evidence" value="ECO:0007669"/>
    <property type="project" value="UniProtKB-UniRule"/>
</dbReference>
<dbReference type="GO" id="GO:0035870">
    <property type="term" value="F:dITP diphosphatase activity"/>
    <property type="evidence" value="ECO:0007669"/>
    <property type="project" value="UniProtKB-UniRule"/>
</dbReference>
<comment type="caution">
    <text evidence="12">The sequence shown here is derived from an EMBL/GenBank/DDBJ whole genome shotgun (WGS) entry which is preliminary data.</text>
</comment>
<feature type="binding site" evidence="10">
    <location>
        <begin position="5"/>
        <end position="10"/>
    </location>
    <ligand>
        <name>substrate</name>
    </ligand>
</feature>
<keyword evidence="7 10" id="KW-0546">Nucleotide metabolism</keyword>
<dbReference type="Proteomes" id="UP000230821">
    <property type="component" value="Unassembled WGS sequence"/>
</dbReference>
<dbReference type="NCBIfam" id="TIGR00042">
    <property type="entry name" value="RdgB/HAM1 family non-canonical purine NTP pyrophosphatase"/>
    <property type="match status" value="1"/>
</dbReference>
<evidence type="ECO:0000256" key="1">
    <source>
        <dbReference type="ARBA" id="ARBA00008023"/>
    </source>
</evidence>
<organism evidence="12 13">
    <name type="scientific">candidate division KSB3 bacterium</name>
    <dbReference type="NCBI Taxonomy" id="2044937"/>
    <lineage>
        <taxon>Bacteria</taxon>
        <taxon>candidate division KSB3</taxon>
    </lineage>
</organism>
<comment type="similarity">
    <text evidence="1 10 11">Belongs to the HAM1 NTPase family.</text>
</comment>
<feature type="active site" description="Proton acceptor" evidence="10">
    <location>
        <position position="67"/>
    </location>
</feature>
<dbReference type="Gene3D" id="3.90.950.10">
    <property type="match status" value="1"/>
</dbReference>
<evidence type="ECO:0000313" key="13">
    <source>
        <dbReference type="Proteomes" id="UP000230821"/>
    </source>
</evidence>
<dbReference type="NCBIfam" id="NF011397">
    <property type="entry name" value="PRK14822.1"/>
    <property type="match status" value="1"/>
</dbReference>
<sequence>MVVATNNTGKISEIQTILHDFMCQIVPIQKFQSQFFVEEDGQTYEDNAIKKARAAARVTGEIAIADDSGLEIDALGGAPGLYSARFGGENLSFPEKIALLLKQLEGVTSRTARFRCAIALVSPDGNVKTAEGVCEGLIGTEARGTHGFGFDPIFIVPHFQKTMAELDPAVKNTISHRAQALKQLPELIKSFLSAPI</sequence>
<feature type="binding site" evidence="10">
    <location>
        <begin position="148"/>
        <end position="151"/>
    </location>
    <ligand>
        <name>substrate</name>
    </ligand>
</feature>
<dbReference type="GO" id="GO:0005829">
    <property type="term" value="C:cytosol"/>
    <property type="evidence" value="ECO:0007669"/>
    <property type="project" value="TreeGrafter"/>
</dbReference>
<dbReference type="GO" id="GO:0036222">
    <property type="term" value="F:XTP diphosphatase activity"/>
    <property type="evidence" value="ECO:0007669"/>
    <property type="project" value="UniProtKB-UniRule"/>
</dbReference>
<feature type="binding site" evidence="10">
    <location>
        <position position="67"/>
    </location>
    <ligand>
        <name>Mg(2+)</name>
        <dbReference type="ChEBI" id="CHEBI:18420"/>
    </ligand>
</feature>
<comment type="catalytic activity">
    <reaction evidence="10">
        <text>ITP + H2O = IMP + diphosphate + H(+)</text>
        <dbReference type="Rhea" id="RHEA:29399"/>
        <dbReference type="ChEBI" id="CHEBI:15377"/>
        <dbReference type="ChEBI" id="CHEBI:15378"/>
        <dbReference type="ChEBI" id="CHEBI:33019"/>
        <dbReference type="ChEBI" id="CHEBI:58053"/>
        <dbReference type="ChEBI" id="CHEBI:61402"/>
        <dbReference type="EC" id="3.6.1.66"/>
    </reaction>
</comment>
<protein>
    <recommendedName>
        <fullName evidence="10">dITP/XTP pyrophosphatase</fullName>
        <ecNumber evidence="10">3.6.1.66</ecNumber>
    </recommendedName>
    <alternativeName>
        <fullName evidence="10">Non-canonical purine NTP pyrophosphatase</fullName>
    </alternativeName>
    <alternativeName>
        <fullName evidence="10">Non-standard purine NTP pyrophosphatase</fullName>
    </alternativeName>
    <alternativeName>
        <fullName evidence="10">Nucleoside-triphosphate diphosphatase</fullName>
    </alternativeName>
    <alternativeName>
        <fullName evidence="10">Nucleoside-triphosphate pyrophosphatase</fullName>
        <shortName evidence="10">NTPase</shortName>
    </alternativeName>
</protein>
<comment type="catalytic activity">
    <reaction evidence="8 10">
        <text>dITP + H2O = dIMP + diphosphate + H(+)</text>
        <dbReference type="Rhea" id="RHEA:28342"/>
        <dbReference type="ChEBI" id="CHEBI:15377"/>
        <dbReference type="ChEBI" id="CHEBI:15378"/>
        <dbReference type="ChEBI" id="CHEBI:33019"/>
        <dbReference type="ChEBI" id="CHEBI:61194"/>
        <dbReference type="ChEBI" id="CHEBI:61382"/>
        <dbReference type="EC" id="3.6.1.66"/>
    </reaction>
</comment>
<dbReference type="GO" id="GO:0009117">
    <property type="term" value="P:nucleotide metabolic process"/>
    <property type="evidence" value="ECO:0007669"/>
    <property type="project" value="UniProtKB-KW"/>
</dbReference>
<dbReference type="EC" id="3.6.1.66" evidence="10"/>
<reference evidence="12 13" key="1">
    <citation type="submission" date="2017-10" db="EMBL/GenBank/DDBJ databases">
        <title>Novel microbial diversity and functional potential in the marine mammal oral microbiome.</title>
        <authorList>
            <person name="Dudek N.K."/>
            <person name="Sun C.L."/>
            <person name="Burstein D."/>
            <person name="Kantor R.S."/>
            <person name="Aliaga Goltsman D.S."/>
            <person name="Bik E.M."/>
            <person name="Thomas B.C."/>
            <person name="Banfield J.F."/>
            <person name="Relman D.A."/>
        </authorList>
    </citation>
    <scope>NUCLEOTIDE SEQUENCE [LARGE SCALE GENOMIC DNA]</scope>
    <source>
        <strain evidence="12">DOLJORAL78_47_16</strain>
    </source>
</reference>
<evidence type="ECO:0000256" key="5">
    <source>
        <dbReference type="ARBA" id="ARBA00022801"/>
    </source>
</evidence>
<keyword evidence="6 10" id="KW-0460">Magnesium</keyword>
<keyword evidence="3 10" id="KW-0479">Metal-binding</keyword>
<dbReference type="InterPro" id="IPR029001">
    <property type="entry name" value="ITPase-like_fam"/>
</dbReference>
<comment type="catalytic activity">
    <reaction evidence="9 10">
        <text>XTP + H2O = XMP + diphosphate + H(+)</text>
        <dbReference type="Rhea" id="RHEA:28610"/>
        <dbReference type="ChEBI" id="CHEBI:15377"/>
        <dbReference type="ChEBI" id="CHEBI:15378"/>
        <dbReference type="ChEBI" id="CHEBI:33019"/>
        <dbReference type="ChEBI" id="CHEBI:57464"/>
        <dbReference type="ChEBI" id="CHEBI:61314"/>
        <dbReference type="EC" id="3.6.1.66"/>
    </reaction>
</comment>
<dbReference type="GO" id="GO:0000166">
    <property type="term" value="F:nucleotide binding"/>
    <property type="evidence" value="ECO:0007669"/>
    <property type="project" value="UniProtKB-KW"/>
</dbReference>
<feature type="binding site" evidence="10">
    <location>
        <position position="68"/>
    </location>
    <ligand>
        <name>substrate</name>
    </ligand>
</feature>
<dbReference type="PANTHER" id="PTHR11067:SF9">
    <property type="entry name" value="INOSINE TRIPHOSPHATE PYROPHOSPHATASE"/>
    <property type="match status" value="1"/>
</dbReference>
<comment type="subunit">
    <text evidence="2 10">Homodimer.</text>
</comment>
<evidence type="ECO:0000256" key="10">
    <source>
        <dbReference type="HAMAP-Rule" id="MF_01405"/>
    </source>
</evidence>
<evidence type="ECO:0000256" key="2">
    <source>
        <dbReference type="ARBA" id="ARBA00011738"/>
    </source>
</evidence>
<dbReference type="PANTHER" id="PTHR11067">
    <property type="entry name" value="INOSINE TRIPHOSPHATE PYROPHOSPHATASE/HAM1 PROTEIN"/>
    <property type="match status" value="1"/>
</dbReference>
<keyword evidence="5 10" id="KW-0378">Hydrolase</keyword>
<dbReference type="InterPro" id="IPR002637">
    <property type="entry name" value="RdgB/HAM1"/>
</dbReference>
<dbReference type="CDD" id="cd00515">
    <property type="entry name" value="HAM1"/>
    <property type="match status" value="1"/>
</dbReference>
<feature type="binding site" evidence="10">
    <location>
        <begin position="176"/>
        <end position="177"/>
    </location>
    <ligand>
        <name>substrate</name>
    </ligand>
</feature>
<evidence type="ECO:0000256" key="11">
    <source>
        <dbReference type="RuleBase" id="RU003781"/>
    </source>
</evidence>
<dbReference type="HAMAP" id="MF_01405">
    <property type="entry name" value="Non_canon_purine_NTPase"/>
    <property type="match status" value="1"/>
</dbReference>
<name>A0A2G6KEJ2_9BACT</name>
<evidence type="ECO:0000256" key="6">
    <source>
        <dbReference type="ARBA" id="ARBA00022842"/>
    </source>
</evidence>
<evidence type="ECO:0000313" key="12">
    <source>
        <dbReference type="EMBL" id="PIE34098.1"/>
    </source>
</evidence>
<feature type="binding site" evidence="10">
    <location>
        <position position="171"/>
    </location>
    <ligand>
        <name>substrate</name>
    </ligand>
</feature>
<dbReference type="GO" id="GO:0009146">
    <property type="term" value="P:purine nucleoside triphosphate catabolic process"/>
    <property type="evidence" value="ECO:0007669"/>
    <property type="project" value="UniProtKB-UniRule"/>
</dbReference>
<dbReference type="Pfam" id="PF01725">
    <property type="entry name" value="Ham1p_like"/>
    <property type="match status" value="1"/>
</dbReference>
<evidence type="ECO:0000256" key="7">
    <source>
        <dbReference type="ARBA" id="ARBA00023080"/>
    </source>
</evidence>
<evidence type="ECO:0000256" key="8">
    <source>
        <dbReference type="ARBA" id="ARBA00051875"/>
    </source>
</evidence>
<dbReference type="InterPro" id="IPR020922">
    <property type="entry name" value="dITP/XTP_pyrophosphatase"/>
</dbReference>
<dbReference type="AlphaFoldDB" id="A0A2G6KEJ2"/>
<comment type="function">
    <text evidence="10">Pyrophosphatase that catalyzes the hydrolysis of nucleoside triphosphates to their monophosphate derivatives, with a high preference for the non-canonical purine nucleotides XTP (xanthosine triphosphate), dITP (deoxyinosine triphosphate) and ITP. Seems to function as a house-cleaning enzyme that removes non-canonical purine nucleotides from the nucleotide pool, thus preventing their incorporation into DNA/RNA and avoiding chromosomal lesions.</text>
</comment>
<dbReference type="GO" id="GO:0046872">
    <property type="term" value="F:metal ion binding"/>
    <property type="evidence" value="ECO:0007669"/>
    <property type="project" value="UniProtKB-KW"/>
</dbReference>
<feature type="binding site" evidence="10">
    <location>
        <position position="38"/>
    </location>
    <ligand>
        <name>Mg(2+)</name>
        <dbReference type="ChEBI" id="CHEBI:18420"/>
    </ligand>
</feature>
<accession>A0A2G6KEJ2</accession>
<comment type="cofactor">
    <cofactor evidence="10">
        <name>Mg(2+)</name>
        <dbReference type="ChEBI" id="CHEBI:18420"/>
    </cofactor>
    <text evidence="10">Binds 1 Mg(2+) ion per subunit.</text>
</comment>
<evidence type="ECO:0000256" key="3">
    <source>
        <dbReference type="ARBA" id="ARBA00022723"/>
    </source>
</evidence>
<evidence type="ECO:0000256" key="9">
    <source>
        <dbReference type="ARBA" id="ARBA00052017"/>
    </source>
</evidence>
<dbReference type="FunFam" id="3.90.950.10:FF:000001">
    <property type="entry name" value="dITP/XTP pyrophosphatase"/>
    <property type="match status" value="1"/>
</dbReference>
<gene>
    <name evidence="12" type="ORF">CSA56_09205</name>
</gene>
<dbReference type="GO" id="GO:0017111">
    <property type="term" value="F:ribonucleoside triphosphate phosphatase activity"/>
    <property type="evidence" value="ECO:0007669"/>
    <property type="project" value="InterPro"/>
</dbReference>
<dbReference type="SUPFAM" id="SSF52972">
    <property type="entry name" value="ITPase-like"/>
    <property type="match status" value="1"/>
</dbReference>
<dbReference type="EMBL" id="PDSK01000092">
    <property type="protein sequence ID" value="PIE34098.1"/>
    <property type="molecule type" value="Genomic_DNA"/>
</dbReference>
<keyword evidence="4 10" id="KW-0547">Nucleotide-binding</keyword>